<evidence type="ECO:0000256" key="1">
    <source>
        <dbReference type="ARBA" id="ARBA00023172"/>
    </source>
</evidence>
<dbReference type="InterPro" id="IPR011010">
    <property type="entry name" value="DNA_brk_join_enz"/>
</dbReference>
<accession>A0A812NTV0</accession>
<dbReference type="Proteomes" id="UP000649617">
    <property type="component" value="Unassembled WGS sequence"/>
</dbReference>
<feature type="domain" description="Tyr recombinase" evidence="2">
    <location>
        <begin position="3"/>
        <end position="211"/>
    </location>
</feature>
<evidence type="ECO:0000259" key="2">
    <source>
        <dbReference type="PROSITE" id="PS51898"/>
    </source>
</evidence>
<evidence type="ECO:0000313" key="3">
    <source>
        <dbReference type="EMBL" id="CAE7307180.1"/>
    </source>
</evidence>
<dbReference type="GO" id="GO:0003677">
    <property type="term" value="F:DNA binding"/>
    <property type="evidence" value="ECO:0007669"/>
    <property type="project" value="InterPro"/>
</dbReference>
<dbReference type="GO" id="GO:0006310">
    <property type="term" value="P:DNA recombination"/>
    <property type="evidence" value="ECO:0007669"/>
    <property type="project" value="UniProtKB-KW"/>
</dbReference>
<organism evidence="3 4">
    <name type="scientific">Symbiodinium pilosum</name>
    <name type="common">Dinoflagellate</name>
    <dbReference type="NCBI Taxonomy" id="2952"/>
    <lineage>
        <taxon>Eukaryota</taxon>
        <taxon>Sar</taxon>
        <taxon>Alveolata</taxon>
        <taxon>Dinophyceae</taxon>
        <taxon>Suessiales</taxon>
        <taxon>Symbiodiniaceae</taxon>
        <taxon>Symbiodinium</taxon>
    </lineage>
</organism>
<keyword evidence="1" id="KW-0233">DNA recombination</keyword>
<comment type="caution">
    <text evidence="3">The sequence shown here is derived from an EMBL/GenBank/DDBJ whole genome shotgun (WGS) entry which is preliminary data.</text>
</comment>
<dbReference type="InterPro" id="IPR002104">
    <property type="entry name" value="Integrase_catalytic"/>
</dbReference>
<dbReference type="EMBL" id="CAJNIZ010010855">
    <property type="protein sequence ID" value="CAE7307180.1"/>
    <property type="molecule type" value="Genomic_DNA"/>
</dbReference>
<proteinExistence type="predicted"/>
<dbReference type="Pfam" id="PF00589">
    <property type="entry name" value="Phage_integrase"/>
    <property type="match status" value="1"/>
</dbReference>
<protein>
    <recommendedName>
        <fullName evidence="2">Tyr recombinase domain-containing protein</fullName>
    </recommendedName>
</protein>
<dbReference type="AlphaFoldDB" id="A0A812NTV0"/>
<dbReference type="OrthoDB" id="410720at2759"/>
<sequence>MPPLGQACSLPGAQWGAWRQHVLRSGPSWLFVLVTLTHVLCCRVSEILALRRMDFDLRHRRARICPLKRRPEVRKWLLAKALQVIKNFQKNGVKRWRTKTMGMRGQERICDHWKWPSRASGFLFPSKYKPGRPMSKDVVSHAIVKARRSFNLPCVNTESIRSHSGRHRFINDMKMCNVPCEAGMLQSRIKDFKTYQSYGKPNEEQVARTLDKNRSLKRTMETVYQGKR</sequence>
<gene>
    <name evidence="3" type="ORF">SPIL2461_LOCUS6952</name>
</gene>
<dbReference type="PROSITE" id="PS51898">
    <property type="entry name" value="TYR_RECOMBINASE"/>
    <property type="match status" value="1"/>
</dbReference>
<reference evidence="3" key="1">
    <citation type="submission" date="2021-02" db="EMBL/GenBank/DDBJ databases">
        <authorList>
            <person name="Dougan E. K."/>
            <person name="Rhodes N."/>
            <person name="Thang M."/>
            <person name="Chan C."/>
        </authorList>
    </citation>
    <scope>NUCLEOTIDE SEQUENCE</scope>
</reference>
<keyword evidence="4" id="KW-1185">Reference proteome</keyword>
<dbReference type="InterPro" id="IPR013762">
    <property type="entry name" value="Integrase-like_cat_sf"/>
</dbReference>
<name>A0A812NTV0_SYMPI</name>
<evidence type="ECO:0000313" key="4">
    <source>
        <dbReference type="Proteomes" id="UP000649617"/>
    </source>
</evidence>
<dbReference type="Gene3D" id="1.10.443.10">
    <property type="entry name" value="Intergrase catalytic core"/>
    <property type="match status" value="1"/>
</dbReference>
<dbReference type="SUPFAM" id="SSF56349">
    <property type="entry name" value="DNA breaking-rejoining enzymes"/>
    <property type="match status" value="1"/>
</dbReference>
<dbReference type="GO" id="GO:0015074">
    <property type="term" value="P:DNA integration"/>
    <property type="evidence" value="ECO:0007669"/>
    <property type="project" value="InterPro"/>
</dbReference>